<proteinExistence type="predicted"/>
<dbReference type="STRING" id="566551.HMPREF0201_04458"/>
<dbReference type="HOGENOM" id="CLU_3306764_0_0_6"/>
<sequence length="39" mass="4367">MGAGVPQIRKQISHSLPQIAADYRPDAALFQLGRKRFKT</sequence>
<comment type="caution">
    <text evidence="1">The sequence shown here is derived from an EMBL/GenBank/DDBJ whole genome shotgun (WGS) entry which is preliminary data.</text>
</comment>
<organism evidence="1 2">
    <name type="scientific">Cedecea davisae DSM 4568</name>
    <dbReference type="NCBI Taxonomy" id="566551"/>
    <lineage>
        <taxon>Bacteria</taxon>
        <taxon>Pseudomonadati</taxon>
        <taxon>Pseudomonadota</taxon>
        <taxon>Gammaproteobacteria</taxon>
        <taxon>Enterobacterales</taxon>
        <taxon>Enterobacteriaceae</taxon>
        <taxon>Cedecea</taxon>
    </lineage>
</organism>
<dbReference type="AlphaFoldDB" id="S3IIF2"/>
<dbReference type="Proteomes" id="UP000014585">
    <property type="component" value="Unassembled WGS sequence"/>
</dbReference>
<gene>
    <name evidence="1" type="ORF">HMPREF0201_04458</name>
</gene>
<dbReference type="PATRIC" id="fig|566551.4.peg.4076"/>
<evidence type="ECO:0000313" key="2">
    <source>
        <dbReference type="Proteomes" id="UP000014585"/>
    </source>
</evidence>
<name>S3IIF2_9ENTR</name>
<accession>S3IIF2</accession>
<dbReference type="EMBL" id="ATDT01000038">
    <property type="protein sequence ID" value="EPF12855.1"/>
    <property type="molecule type" value="Genomic_DNA"/>
</dbReference>
<protein>
    <submittedName>
        <fullName evidence="1">Uncharacterized protein</fullName>
    </submittedName>
</protein>
<evidence type="ECO:0000313" key="1">
    <source>
        <dbReference type="EMBL" id="EPF12855.1"/>
    </source>
</evidence>
<reference evidence="1 2" key="1">
    <citation type="submission" date="2013-04" db="EMBL/GenBank/DDBJ databases">
        <authorList>
            <person name="Weinstock G."/>
            <person name="Sodergren E."/>
            <person name="Lobos E.A."/>
            <person name="Fulton L."/>
            <person name="Fulton R."/>
            <person name="Courtney L."/>
            <person name="Fronick C."/>
            <person name="O'Laughlin M."/>
            <person name="Godfrey J."/>
            <person name="Wilson R.M."/>
            <person name="Miner T."/>
            <person name="Farmer C."/>
            <person name="Delehaunty K."/>
            <person name="Cordes M."/>
            <person name="Minx P."/>
            <person name="Tomlinson C."/>
            <person name="Chen J."/>
            <person name="Wollam A."/>
            <person name="Pepin K.H."/>
            <person name="Palsikar V.B."/>
            <person name="Zhang X."/>
            <person name="Suruliraj S."/>
            <person name="Perna N.T."/>
            <person name="Plunkett G."/>
            <person name="Warren W."/>
            <person name="Mitreva M."/>
            <person name="Mardis E.R."/>
            <person name="Wilson R.K."/>
        </authorList>
    </citation>
    <scope>NUCLEOTIDE SEQUENCE [LARGE SCALE GENOMIC DNA]</scope>
    <source>
        <strain evidence="1 2">DSM 4568</strain>
    </source>
</reference>